<dbReference type="AlphaFoldDB" id="A0A1W1HKD3"/>
<evidence type="ECO:0000313" key="1">
    <source>
        <dbReference type="EMBL" id="SLM32896.1"/>
    </source>
</evidence>
<reference evidence="1 2" key="1">
    <citation type="submission" date="2017-03" db="EMBL/GenBank/DDBJ databases">
        <authorList>
            <person name="Afonso C.L."/>
            <person name="Miller P.J."/>
            <person name="Scott M.A."/>
            <person name="Spackman E."/>
            <person name="Goraichik I."/>
            <person name="Dimitrov K.M."/>
            <person name="Suarez D.L."/>
            <person name="Swayne D.E."/>
        </authorList>
    </citation>
    <scope>NUCLEOTIDE SEQUENCE [LARGE SCALE GENOMIC DNA]</scope>
    <source>
        <strain evidence="1">PRJEB14757</strain>
    </source>
</reference>
<gene>
    <name evidence="1" type="ORF">MTBBW1_800005</name>
</gene>
<organism evidence="1 2">
    <name type="scientific">Desulfamplus magnetovallimortis</name>
    <dbReference type="NCBI Taxonomy" id="1246637"/>
    <lineage>
        <taxon>Bacteria</taxon>
        <taxon>Pseudomonadati</taxon>
        <taxon>Thermodesulfobacteriota</taxon>
        <taxon>Desulfobacteria</taxon>
        <taxon>Desulfobacterales</taxon>
        <taxon>Desulfobacteraceae</taxon>
        <taxon>Desulfamplus</taxon>
    </lineage>
</organism>
<protein>
    <submittedName>
        <fullName evidence="1">Uncharacterized protein</fullName>
    </submittedName>
</protein>
<accession>A0A1W1HKD3</accession>
<dbReference type="STRING" id="1246637.MTBBW1_800005"/>
<evidence type="ECO:0000313" key="2">
    <source>
        <dbReference type="Proteomes" id="UP000191931"/>
    </source>
</evidence>
<proteinExistence type="predicted"/>
<sequence>MFFLCKGKHKEIRREMGEDIDFQINNVHVRPPDMTVIGSGCHRLKVSSNFFKSNVPK</sequence>
<dbReference type="Proteomes" id="UP000191931">
    <property type="component" value="Unassembled WGS sequence"/>
</dbReference>
<name>A0A1W1HKD3_9BACT</name>
<dbReference type="EMBL" id="FWEV01000326">
    <property type="protein sequence ID" value="SLM32896.1"/>
    <property type="molecule type" value="Genomic_DNA"/>
</dbReference>
<keyword evidence="2" id="KW-1185">Reference proteome</keyword>